<keyword evidence="2" id="KW-1185">Reference proteome</keyword>
<dbReference type="Proteomes" id="UP000816034">
    <property type="component" value="Unassembled WGS sequence"/>
</dbReference>
<name>A0AA88KPQ1_NAELO</name>
<dbReference type="RefSeq" id="XP_044549625.1">
    <property type="nucleotide sequence ID" value="XM_044692976.1"/>
</dbReference>
<dbReference type="InterPro" id="IPR011990">
    <property type="entry name" value="TPR-like_helical_dom_sf"/>
</dbReference>
<comment type="caution">
    <text evidence="1">The sequence shown here is derived from an EMBL/GenBank/DDBJ whole genome shotgun (WGS) entry which is preliminary data.</text>
</comment>
<protein>
    <submittedName>
        <fullName evidence="1">Uncharacterized protein</fullName>
    </submittedName>
</protein>
<gene>
    <name evidence="1" type="ORF">C9374_003447</name>
</gene>
<proteinExistence type="predicted"/>
<evidence type="ECO:0000313" key="1">
    <source>
        <dbReference type="EMBL" id="KAG2385632.1"/>
    </source>
</evidence>
<accession>A0AA88KPQ1</accession>
<dbReference type="GeneID" id="68095902"/>
<organism evidence="1 2">
    <name type="scientific">Naegleria lovaniensis</name>
    <name type="common">Amoeba</name>
    <dbReference type="NCBI Taxonomy" id="51637"/>
    <lineage>
        <taxon>Eukaryota</taxon>
        <taxon>Discoba</taxon>
        <taxon>Heterolobosea</taxon>
        <taxon>Tetramitia</taxon>
        <taxon>Eutetramitia</taxon>
        <taxon>Vahlkampfiidae</taxon>
        <taxon>Naegleria</taxon>
    </lineage>
</organism>
<evidence type="ECO:0000313" key="2">
    <source>
        <dbReference type="Proteomes" id="UP000816034"/>
    </source>
</evidence>
<sequence length="650" mass="77119">MNELPHHILLDGKVDYELEELSRILLHHEQYETSESRNGQDNHRDKLKWWEEAKFLKEQGFCFPETNSLQLAELEELKFECEDEVLPKYLLPLSSSRRDLEIMLNQLMNLIEKDPVMREWLVEKSLQLLKIMSIESEVKHLLAYFPIILQNIFELKDGDLREKSNVENSEETEIIIDPRVEENIMKSVLFSLKEKLDQKHVIIELCFAFLYLRSKEYDKAEICLIHVTTEERLENDLILNYFKLLLGHVLRINFKLDVSAYYFRKIISEKPFQTLYNMHLYSAIYLWLGEIMESMDYGIWAAECYLTCCTYFLEHPNFNHPFVTIGFVYLKIAELFMNSNTNIEYCKVYYHRAYFALERQYLRRNKTFIELSPFTTKYNRASIAIRLGCIYYLEKQFSKSIDLFTEAEKLLLTLRFETRDDSEKSNEASGNAPTSVYAILQTLHRKIAINLCRLGQYQNAARYVTYRLVFETSPQGTELDYQKQLNLMLQEKEREKKERQSHAKGVIAQENIVCFLALCLISFHKERYAEVAKYCELIFKTNDLDKEVKLPLLTFQKLFSIVVMMRRYDLAQLVLSKYLLSNKSYALGFYALFLLSIKNRDENAIIGSWKKFEEAYYASTGSNTIFEPMREYWPFMILKILNIKLPISRL</sequence>
<dbReference type="Gene3D" id="1.25.40.10">
    <property type="entry name" value="Tetratricopeptide repeat domain"/>
    <property type="match status" value="1"/>
</dbReference>
<dbReference type="AlphaFoldDB" id="A0AA88KPQ1"/>
<reference evidence="1 2" key="1">
    <citation type="journal article" date="2018" name="BMC Genomics">
        <title>The genome of Naegleria lovaniensis, the basis for a comparative approach to unravel pathogenicity factors of the human pathogenic amoeba N. fowleri.</title>
        <authorList>
            <person name="Liechti N."/>
            <person name="Schurch N."/>
            <person name="Bruggmann R."/>
            <person name="Wittwer M."/>
        </authorList>
    </citation>
    <scope>NUCLEOTIDE SEQUENCE [LARGE SCALE GENOMIC DNA]</scope>
    <source>
        <strain evidence="1 2">ATCC 30569</strain>
    </source>
</reference>
<dbReference type="EMBL" id="PYSW02000018">
    <property type="protein sequence ID" value="KAG2385632.1"/>
    <property type="molecule type" value="Genomic_DNA"/>
</dbReference>